<evidence type="ECO:0000313" key="2">
    <source>
        <dbReference type="EMBL" id="QHT74823.1"/>
    </source>
</evidence>
<keyword evidence="1" id="KW-0472">Membrane</keyword>
<keyword evidence="1" id="KW-0812">Transmembrane</keyword>
<evidence type="ECO:0000256" key="1">
    <source>
        <dbReference type="SAM" id="Phobius"/>
    </source>
</evidence>
<dbReference type="AlphaFoldDB" id="A0A6C0H456"/>
<feature type="transmembrane region" description="Helical" evidence="1">
    <location>
        <begin position="15"/>
        <end position="34"/>
    </location>
</feature>
<name>A0A6C0H456_9ZZZZ</name>
<dbReference type="EMBL" id="MN739858">
    <property type="protein sequence ID" value="QHT74823.1"/>
    <property type="molecule type" value="Genomic_DNA"/>
</dbReference>
<keyword evidence="1" id="KW-1133">Transmembrane helix</keyword>
<accession>A0A6C0H456</accession>
<dbReference type="PROSITE" id="PS51257">
    <property type="entry name" value="PROKAR_LIPOPROTEIN"/>
    <property type="match status" value="1"/>
</dbReference>
<protein>
    <submittedName>
        <fullName evidence="2">Uncharacterized protein</fullName>
    </submittedName>
</protein>
<sequence>MNDKLKKQPKKRDVFPLWALFVLLGCIGLTGIFLSRSVGSEKKYQKFGFNFY</sequence>
<proteinExistence type="predicted"/>
<reference evidence="2" key="1">
    <citation type="journal article" date="2020" name="Nature">
        <title>Giant virus diversity and host interactions through global metagenomics.</title>
        <authorList>
            <person name="Schulz F."/>
            <person name="Roux S."/>
            <person name="Paez-Espino D."/>
            <person name="Jungbluth S."/>
            <person name="Walsh D.A."/>
            <person name="Denef V.J."/>
            <person name="McMahon K.D."/>
            <person name="Konstantinidis K.T."/>
            <person name="Eloe-Fadrosh E.A."/>
            <person name="Kyrpides N.C."/>
            <person name="Woyke T."/>
        </authorList>
    </citation>
    <scope>NUCLEOTIDE SEQUENCE</scope>
    <source>
        <strain evidence="2">GVMAG-M-3300023179-62</strain>
    </source>
</reference>
<organism evidence="2">
    <name type="scientific">viral metagenome</name>
    <dbReference type="NCBI Taxonomy" id="1070528"/>
    <lineage>
        <taxon>unclassified sequences</taxon>
        <taxon>metagenomes</taxon>
        <taxon>organismal metagenomes</taxon>
    </lineage>
</organism>